<dbReference type="Pfam" id="PF13279">
    <property type="entry name" value="4HBT_2"/>
    <property type="match status" value="1"/>
</dbReference>
<evidence type="ECO:0000256" key="1">
    <source>
        <dbReference type="ARBA" id="ARBA00022801"/>
    </source>
</evidence>
<dbReference type="Proteomes" id="UP000010467">
    <property type="component" value="Chromosome"/>
</dbReference>
<dbReference type="RefSeq" id="WP_015234095.1">
    <property type="nucleotide sequence ID" value="NC_019793.1"/>
</dbReference>
<dbReference type="PANTHER" id="PTHR31793">
    <property type="entry name" value="4-HYDROXYBENZOYL-COA THIOESTERASE FAMILY MEMBER"/>
    <property type="match status" value="1"/>
</dbReference>
<dbReference type="AlphaFoldDB" id="K9ZX64"/>
<evidence type="ECO:0000313" key="3">
    <source>
        <dbReference type="Proteomes" id="UP000010467"/>
    </source>
</evidence>
<organism evidence="2 3">
    <name type="scientific">Deinococcus peraridilitoris (strain DSM 19664 / LMG 22246 / CIP 109416 / KR-200)</name>
    <dbReference type="NCBI Taxonomy" id="937777"/>
    <lineage>
        <taxon>Bacteria</taxon>
        <taxon>Thermotogati</taxon>
        <taxon>Deinococcota</taxon>
        <taxon>Deinococci</taxon>
        <taxon>Deinococcales</taxon>
        <taxon>Deinococcaceae</taxon>
        <taxon>Deinococcus</taxon>
    </lineage>
</organism>
<dbReference type="OrthoDB" id="9801517at2"/>
<dbReference type="EMBL" id="CP003382">
    <property type="protein sequence ID" value="AFZ65784.1"/>
    <property type="molecule type" value="Genomic_DNA"/>
</dbReference>
<reference evidence="3" key="1">
    <citation type="submission" date="2012-03" db="EMBL/GenBank/DDBJ databases">
        <title>Complete sequence of chromosome of Deinococcus peraridilitoris DSM 19664.</title>
        <authorList>
            <person name="Lucas S."/>
            <person name="Copeland A."/>
            <person name="Lapidus A."/>
            <person name="Glavina del Rio T."/>
            <person name="Dalin E."/>
            <person name="Tice H."/>
            <person name="Bruce D."/>
            <person name="Goodwin L."/>
            <person name="Pitluck S."/>
            <person name="Peters L."/>
            <person name="Mikhailova N."/>
            <person name="Lu M."/>
            <person name="Kyrpides N."/>
            <person name="Mavromatis K."/>
            <person name="Ivanova N."/>
            <person name="Brettin T."/>
            <person name="Detter J.C."/>
            <person name="Han C."/>
            <person name="Larimer F."/>
            <person name="Land M."/>
            <person name="Hauser L."/>
            <person name="Markowitz V."/>
            <person name="Cheng J.-F."/>
            <person name="Hugenholtz P."/>
            <person name="Woyke T."/>
            <person name="Wu D."/>
            <person name="Pukall R."/>
            <person name="Steenblock K."/>
            <person name="Brambilla E."/>
            <person name="Klenk H.-P."/>
            <person name="Eisen J.A."/>
        </authorList>
    </citation>
    <scope>NUCLEOTIDE SEQUENCE [LARGE SCALE GENOMIC DNA]</scope>
    <source>
        <strain evidence="3">DSM 19664 / LMG 22246 / CIP 109416 / KR-200</strain>
    </source>
</reference>
<dbReference type="KEGG" id="dpd:Deipe_0181"/>
<dbReference type="InterPro" id="IPR050563">
    <property type="entry name" value="4-hydroxybenzoyl-CoA_TE"/>
</dbReference>
<protein>
    <submittedName>
        <fullName evidence="2">Putative thioesterase</fullName>
    </submittedName>
</protein>
<dbReference type="CDD" id="cd00586">
    <property type="entry name" value="4HBT"/>
    <property type="match status" value="1"/>
</dbReference>
<gene>
    <name evidence="2" type="ordered locus">Deipe_0181</name>
</gene>
<dbReference type="SUPFAM" id="SSF54637">
    <property type="entry name" value="Thioesterase/thiol ester dehydrase-isomerase"/>
    <property type="match status" value="1"/>
</dbReference>
<dbReference type="HOGENOM" id="CLU_101141_4_1_0"/>
<keyword evidence="3" id="KW-1185">Reference proteome</keyword>
<dbReference type="eggNOG" id="COG0824">
    <property type="taxonomic scope" value="Bacteria"/>
</dbReference>
<dbReference type="PANTHER" id="PTHR31793:SF37">
    <property type="entry name" value="ACYL-COA THIOESTER HYDROLASE YBGC"/>
    <property type="match status" value="1"/>
</dbReference>
<accession>K9ZX64</accession>
<name>K9ZX64_DEIPD</name>
<proteinExistence type="predicted"/>
<dbReference type="STRING" id="937777.Deipe_0181"/>
<dbReference type="InterPro" id="IPR029069">
    <property type="entry name" value="HotDog_dom_sf"/>
</dbReference>
<dbReference type="Gene3D" id="3.10.129.10">
    <property type="entry name" value="Hotdog Thioesterase"/>
    <property type="match status" value="1"/>
</dbReference>
<dbReference type="PATRIC" id="fig|937777.3.peg.189"/>
<dbReference type="GO" id="GO:0047617">
    <property type="term" value="F:fatty acyl-CoA hydrolase activity"/>
    <property type="evidence" value="ECO:0007669"/>
    <property type="project" value="TreeGrafter"/>
</dbReference>
<evidence type="ECO:0000313" key="2">
    <source>
        <dbReference type="EMBL" id="AFZ65784.1"/>
    </source>
</evidence>
<keyword evidence="1" id="KW-0378">Hydrolase</keyword>
<sequence length="146" mass="16346">MSGIPRYAFEQTITVQPQDVDELGHVNNAVYLQYFESCARAHADTVGATLEFMRAQGVVPVARKHVITYHRPAFGGERLLVQTRIVKSAGVRARRHNEVRRAESGELLVEMETEWVWVDAERGRPKAVTAPINAAFGWSEGQERGS</sequence>